<dbReference type="InterPro" id="IPR052155">
    <property type="entry name" value="Biofilm_reg_signaling"/>
</dbReference>
<dbReference type="CDD" id="cd01949">
    <property type="entry name" value="GGDEF"/>
    <property type="match status" value="1"/>
</dbReference>
<dbReference type="EC" id="3.1.4.52" evidence="6"/>
<dbReference type="SUPFAM" id="SSF53822">
    <property type="entry name" value="Periplasmic binding protein-like I"/>
    <property type="match status" value="1"/>
</dbReference>
<keyword evidence="6" id="KW-0378">Hydrolase</keyword>
<dbReference type="Pfam" id="PF13377">
    <property type="entry name" value="Peripla_BP_3"/>
    <property type="match status" value="1"/>
</dbReference>
<dbReference type="InterPro" id="IPR001633">
    <property type="entry name" value="EAL_dom"/>
</dbReference>
<dbReference type="InterPro" id="IPR035919">
    <property type="entry name" value="EAL_sf"/>
</dbReference>
<dbReference type="GO" id="GO:0003677">
    <property type="term" value="F:DNA binding"/>
    <property type="evidence" value="ECO:0007669"/>
    <property type="project" value="UniProtKB-KW"/>
</dbReference>
<evidence type="ECO:0000259" key="4">
    <source>
        <dbReference type="PROSITE" id="PS50883"/>
    </source>
</evidence>
<keyword evidence="1" id="KW-0805">Transcription regulation</keyword>
<comment type="caution">
    <text evidence="6">The sequence shown here is derived from an EMBL/GenBank/DDBJ whole genome shotgun (WGS) entry which is preliminary data.</text>
</comment>
<dbReference type="PANTHER" id="PTHR44757:SF2">
    <property type="entry name" value="BIOFILM ARCHITECTURE MAINTENANCE PROTEIN MBAA"/>
    <property type="match status" value="1"/>
</dbReference>
<evidence type="ECO:0000259" key="5">
    <source>
        <dbReference type="PROSITE" id="PS50887"/>
    </source>
</evidence>
<protein>
    <submittedName>
        <fullName evidence="6">Cyclic di-GMP phosphodiesterase Gmr</fullName>
        <ecNumber evidence="6">3.1.4.52</ecNumber>
    </submittedName>
</protein>
<gene>
    <name evidence="6" type="primary">gmr_151</name>
    <name evidence="6" type="ORF">GALL_306190</name>
</gene>
<evidence type="ECO:0000313" key="6">
    <source>
        <dbReference type="EMBL" id="OIQ87525.1"/>
    </source>
</evidence>
<dbReference type="EMBL" id="MLJW01000418">
    <property type="protein sequence ID" value="OIQ87525.1"/>
    <property type="molecule type" value="Genomic_DNA"/>
</dbReference>
<dbReference type="NCBIfam" id="TIGR00254">
    <property type="entry name" value="GGDEF"/>
    <property type="match status" value="1"/>
</dbReference>
<dbReference type="FunFam" id="3.30.70.270:FF:000001">
    <property type="entry name" value="Diguanylate cyclase domain protein"/>
    <property type="match status" value="1"/>
</dbReference>
<evidence type="ECO:0000256" key="2">
    <source>
        <dbReference type="ARBA" id="ARBA00023125"/>
    </source>
</evidence>
<dbReference type="InterPro" id="IPR000160">
    <property type="entry name" value="GGDEF_dom"/>
</dbReference>
<dbReference type="Gene3D" id="3.30.70.270">
    <property type="match status" value="1"/>
</dbReference>
<dbReference type="GO" id="GO:0071111">
    <property type="term" value="F:cyclic-guanylate-specific phosphodiesterase activity"/>
    <property type="evidence" value="ECO:0007669"/>
    <property type="project" value="UniProtKB-EC"/>
</dbReference>
<keyword evidence="3" id="KW-0804">Transcription</keyword>
<dbReference type="CDD" id="cd06267">
    <property type="entry name" value="PBP1_LacI_sugar_binding-like"/>
    <property type="match status" value="1"/>
</dbReference>
<name>A0A1J5RHD3_9ZZZZ</name>
<dbReference type="InterPro" id="IPR043128">
    <property type="entry name" value="Rev_trsase/Diguanyl_cyclase"/>
</dbReference>
<proteinExistence type="predicted"/>
<evidence type="ECO:0000256" key="1">
    <source>
        <dbReference type="ARBA" id="ARBA00023015"/>
    </source>
</evidence>
<dbReference type="AlphaFoldDB" id="A0A1J5RHD3"/>
<dbReference type="CDD" id="cd01948">
    <property type="entry name" value="EAL"/>
    <property type="match status" value="1"/>
</dbReference>
<feature type="domain" description="EAL" evidence="4">
    <location>
        <begin position="735"/>
        <end position="986"/>
    </location>
</feature>
<dbReference type="PROSITE" id="PS50887">
    <property type="entry name" value="GGDEF"/>
    <property type="match status" value="1"/>
</dbReference>
<dbReference type="SUPFAM" id="SSF55073">
    <property type="entry name" value="Nucleotide cyclase"/>
    <property type="match status" value="1"/>
</dbReference>
<reference evidence="6" key="1">
    <citation type="submission" date="2016-10" db="EMBL/GenBank/DDBJ databases">
        <title>Sequence of Gallionella enrichment culture.</title>
        <authorList>
            <person name="Poehlein A."/>
            <person name="Muehling M."/>
            <person name="Daniel R."/>
        </authorList>
    </citation>
    <scope>NUCLEOTIDE SEQUENCE</scope>
</reference>
<accession>A0A1J5RHD3</accession>
<dbReference type="Pfam" id="PF00990">
    <property type="entry name" value="GGDEF"/>
    <property type="match status" value="1"/>
</dbReference>
<evidence type="ECO:0000256" key="3">
    <source>
        <dbReference type="ARBA" id="ARBA00023163"/>
    </source>
</evidence>
<dbReference type="InterPro" id="IPR046335">
    <property type="entry name" value="LacI/GalR-like_sensor"/>
</dbReference>
<dbReference type="SMART" id="SM00267">
    <property type="entry name" value="GGDEF"/>
    <property type="match status" value="1"/>
</dbReference>
<keyword evidence="2" id="KW-0238">DNA-binding</keyword>
<dbReference type="PANTHER" id="PTHR44757">
    <property type="entry name" value="DIGUANYLATE CYCLASE DGCP"/>
    <property type="match status" value="1"/>
</dbReference>
<dbReference type="SMART" id="SM00052">
    <property type="entry name" value="EAL"/>
    <property type="match status" value="1"/>
</dbReference>
<dbReference type="Gene3D" id="3.20.20.450">
    <property type="entry name" value="EAL domain"/>
    <property type="match status" value="1"/>
</dbReference>
<dbReference type="InterPro" id="IPR029787">
    <property type="entry name" value="Nucleotide_cyclase"/>
</dbReference>
<sequence length="1000" mass="107939">MDDPMTVLVLTPSLGGHYFGELLAGLTQEVAGVGGRLVVVETLPEAAPRDEAGAPGDFATPVAWSHVDGVVSITTAVGAPYLRRLREAGRPVVLSSTLMADFDAPAAMPDNHGGTFTAVEHLIGHGHTRIGFVGNLAQQDIRDRMAAYERALETYDLELDPTAIFTAPDNAETGGCEAALAFLACERRPTALMVATDRNALGLMRVLTEAGLVLPDDLAIVGFDNIEAGAFSVPALTTVNQRFSDVGSLAGRLVMAAVRGEAVPSSIFTPQAVVLTVRTSCGCAAGGHRPEARTGDGSPAVSPDLLRDELQDVLITTLLSGDETADGPARAAVLATIAQTERLLTSWEPVTEAEVRALTISLRRLTAHPETLRRVIDAVTEYVERIVAPGVHASASARVTAALWKVQAGAFLSQVEATKTAIAEQYVVDAGLLDTTRSDPRTLDWLAGTHIKAAVLALWADEPSSGLLDIVGSYDPGHALPNQVGTRTTVQSFPPTALIDLLVAAEREICVVVPVRTAAHDWGLLAIIGAVDSTSTRETYQHWAGLLCTALASQRLQAEVSRSALYDALTGLPNRRLFLERLTAAIARHDRSGTPFAVLFLDLDGFKLINDSLGHQMGDRVLTAVGDRIGRELRTVDTGARFGGDEFAILLHDTDPSGALLVARRVQAALARTLDLDGPEISIRASMGIATSSIDYTSGEDILRDADTAMYRAKADEPGAVAFFDEAMRAHAVDQQHLHTEIHRALEEHQFEVFYQPIVNLTSGRTDRFEALVRWRHPQRGLVMPDEFLPVMEETGLVIPLGHWILDEVCRQLAQWGPRVVNVAINVSDREFWHRDLLPHVLEALARHRLTPDRLTLEITESVLMRRPEVALRMMHQLHDAGLRLHIDDFGTGYSSLETLHRFPVDAFKIDRSFLRSLASGDHTTELITALVGLGKSLGLAVVAEGVETAGQLTFLQAIGCATGQGYLFMPAVTHEQARDLLDRDLADRPDETEPDPTGT</sequence>
<dbReference type="PROSITE" id="PS50883">
    <property type="entry name" value="EAL"/>
    <property type="match status" value="1"/>
</dbReference>
<dbReference type="Pfam" id="PF00563">
    <property type="entry name" value="EAL"/>
    <property type="match status" value="1"/>
</dbReference>
<dbReference type="SUPFAM" id="SSF141868">
    <property type="entry name" value="EAL domain-like"/>
    <property type="match status" value="1"/>
</dbReference>
<dbReference type="InterPro" id="IPR028082">
    <property type="entry name" value="Peripla_BP_I"/>
</dbReference>
<organism evidence="6">
    <name type="scientific">mine drainage metagenome</name>
    <dbReference type="NCBI Taxonomy" id="410659"/>
    <lineage>
        <taxon>unclassified sequences</taxon>
        <taxon>metagenomes</taxon>
        <taxon>ecological metagenomes</taxon>
    </lineage>
</organism>
<feature type="domain" description="GGDEF" evidence="5">
    <location>
        <begin position="594"/>
        <end position="726"/>
    </location>
</feature>
<dbReference type="Gene3D" id="3.40.50.2300">
    <property type="match status" value="2"/>
</dbReference>